<reference evidence="1" key="1">
    <citation type="submission" date="2020-10" db="EMBL/GenBank/DDBJ databases">
        <title>Taxonomic study of unclassified bacteria belonging to the class Ktedonobacteria.</title>
        <authorList>
            <person name="Yabe S."/>
            <person name="Wang C.M."/>
            <person name="Zheng Y."/>
            <person name="Sakai Y."/>
            <person name="Cavaletti L."/>
            <person name="Monciardini P."/>
            <person name="Donadio S."/>
        </authorList>
    </citation>
    <scope>NUCLEOTIDE SEQUENCE</scope>
    <source>
        <strain evidence="1">ID150040</strain>
    </source>
</reference>
<proteinExistence type="predicted"/>
<dbReference type="InterPro" id="IPR021527">
    <property type="entry name" value="DUF2795"/>
</dbReference>
<protein>
    <recommendedName>
        <fullName evidence="3">DUF2795 domain-containing protein</fullName>
    </recommendedName>
</protein>
<evidence type="ECO:0000313" key="1">
    <source>
        <dbReference type="EMBL" id="GHO93685.1"/>
    </source>
</evidence>
<organism evidence="1 2">
    <name type="scientific">Reticulibacter mediterranei</name>
    <dbReference type="NCBI Taxonomy" id="2778369"/>
    <lineage>
        <taxon>Bacteria</taxon>
        <taxon>Bacillati</taxon>
        <taxon>Chloroflexota</taxon>
        <taxon>Ktedonobacteria</taxon>
        <taxon>Ktedonobacterales</taxon>
        <taxon>Reticulibacteraceae</taxon>
        <taxon>Reticulibacter</taxon>
    </lineage>
</organism>
<gene>
    <name evidence="1" type="ORF">KSF_037330</name>
</gene>
<dbReference type="Proteomes" id="UP000597444">
    <property type="component" value="Unassembled WGS sequence"/>
</dbReference>
<evidence type="ECO:0008006" key="3">
    <source>
        <dbReference type="Google" id="ProtNLM"/>
    </source>
</evidence>
<keyword evidence="2" id="KW-1185">Reference proteome</keyword>
<evidence type="ECO:0000313" key="2">
    <source>
        <dbReference type="Proteomes" id="UP000597444"/>
    </source>
</evidence>
<name>A0A8J3N2Z6_9CHLR</name>
<dbReference type="RefSeq" id="WP_220204457.1">
    <property type="nucleotide sequence ID" value="NZ_BNJK01000001.1"/>
</dbReference>
<comment type="caution">
    <text evidence="1">The sequence shown here is derived from an EMBL/GenBank/DDBJ whole genome shotgun (WGS) entry which is preliminary data.</text>
</comment>
<sequence>MNINPQMLDQALGMLQYPVGKQQLIQLVEKFNLSPQIVGLLNNLPEKQFNSPEEIKSMIGGLGNLGNLGGLFGS</sequence>
<dbReference type="EMBL" id="BNJK01000001">
    <property type="protein sequence ID" value="GHO93685.1"/>
    <property type="molecule type" value="Genomic_DNA"/>
</dbReference>
<accession>A0A8J3N2Z6</accession>
<dbReference type="Pfam" id="PF11387">
    <property type="entry name" value="DUF2795"/>
    <property type="match status" value="1"/>
</dbReference>
<dbReference type="AlphaFoldDB" id="A0A8J3N2Z6"/>